<dbReference type="PANTHER" id="PTHR24104:SF25">
    <property type="entry name" value="PROTEIN LIN-41"/>
    <property type="match status" value="1"/>
</dbReference>
<dbReference type="Proteomes" id="UP000663828">
    <property type="component" value="Unassembled WGS sequence"/>
</dbReference>
<name>A0A814UNR3_ADIRI</name>
<dbReference type="GO" id="GO:0008270">
    <property type="term" value="F:zinc ion binding"/>
    <property type="evidence" value="ECO:0007669"/>
    <property type="project" value="UniProtKB-KW"/>
</dbReference>
<protein>
    <submittedName>
        <fullName evidence="3">Uncharacterized protein</fullName>
    </submittedName>
</protein>
<keyword evidence="1" id="KW-0472">Membrane</keyword>
<keyword evidence="1" id="KW-0812">Transmembrane</keyword>
<dbReference type="AlphaFoldDB" id="A0A814UNR3"/>
<dbReference type="CDD" id="cd05819">
    <property type="entry name" value="NHL"/>
    <property type="match status" value="1"/>
</dbReference>
<dbReference type="PANTHER" id="PTHR24104">
    <property type="entry name" value="E3 UBIQUITIN-PROTEIN LIGASE NHLRC1-RELATED"/>
    <property type="match status" value="1"/>
</dbReference>
<accession>A0A814UNR3</accession>
<organism evidence="3 4">
    <name type="scientific">Adineta ricciae</name>
    <name type="common">Rotifer</name>
    <dbReference type="NCBI Taxonomy" id="249248"/>
    <lineage>
        <taxon>Eukaryota</taxon>
        <taxon>Metazoa</taxon>
        <taxon>Spiralia</taxon>
        <taxon>Gnathifera</taxon>
        <taxon>Rotifera</taxon>
        <taxon>Eurotatoria</taxon>
        <taxon>Bdelloidea</taxon>
        <taxon>Adinetida</taxon>
        <taxon>Adinetidae</taxon>
        <taxon>Adineta</taxon>
    </lineage>
</organism>
<dbReference type="Proteomes" id="UP000663852">
    <property type="component" value="Unassembled WGS sequence"/>
</dbReference>
<keyword evidence="1" id="KW-1133">Transmembrane helix</keyword>
<evidence type="ECO:0000256" key="1">
    <source>
        <dbReference type="SAM" id="Phobius"/>
    </source>
</evidence>
<gene>
    <name evidence="2" type="ORF">EDS130_LOCUS8714</name>
    <name evidence="3" type="ORF">XAT740_LOCUS22299</name>
</gene>
<evidence type="ECO:0000313" key="2">
    <source>
        <dbReference type="EMBL" id="CAF0879475.1"/>
    </source>
</evidence>
<dbReference type="Gene3D" id="2.120.10.30">
    <property type="entry name" value="TolB, C-terminal domain"/>
    <property type="match status" value="2"/>
</dbReference>
<dbReference type="Gene3D" id="2.40.10.500">
    <property type="match status" value="1"/>
</dbReference>
<sequence>MIWLRAKSGRIQPTLDSIRHTFSQQQRRVDAQQDIQSQKINWKSVGCAISLVVFTVLLLGSVIGIPVVLTQLKKNPYCPKPSFPIKFPTSTASPKTTNSQRALASKRLCTARASWSSKGITVAGLSNNLPSTALSGLHHPSDIYVYANGTLLIADTDNNRIVKWNQNAKEGVLIAGTGSYGSWNNLLAKPTALTVYHDHLYVSDSDNYRIQVFTLNSNSTSPRAVTLIGRYGQGSQSNQINEVKSLAATASLLLMADSNNDRILSWNFESNFFDIVFENKNMLKSNSTALHHPSGLAYDPKTSSLYVADTLHSRIQKYSINNKNVSNTVAGWGELNRPTAVQLDPSGTNMFIVDTFNHRVLLWLDGSRHGRTIIGNGTAGNGDEQLNSPSQIRFDADYNLYVVDTNNCRVQRFDLISNGCEKYM</sequence>
<reference evidence="3" key="1">
    <citation type="submission" date="2021-02" db="EMBL/GenBank/DDBJ databases">
        <authorList>
            <person name="Nowell W R."/>
        </authorList>
    </citation>
    <scope>NUCLEOTIDE SEQUENCE</scope>
</reference>
<evidence type="ECO:0000313" key="4">
    <source>
        <dbReference type="Proteomes" id="UP000663828"/>
    </source>
</evidence>
<comment type="caution">
    <text evidence="3">The sequence shown here is derived from an EMBL/GenBank/DDBJ whole genome shotgun (WGS) entry which is preliminary data.</text>
</comment>
<keyword evidence="4" id="KW-1185">Reference proteome</keyword>
<proteinExistence type="predicted"/>
<evidence type="ECO:0000313" key="3">
    <source>
        <dbReference type="EMBL" id="CAF1175904.1"/>
    </source>
</evidence>
<dbReference type="EMBL" id="CAJNOJ010000028">
    <property type="protein sequence ID" value="CAF0879475.1"/>
    <property type="molecule type" value="Genomic_DNA"/>
</dbReference>
<dbReference type="InterPro" id="IPR050952">
    <property type="entry name" value="TRIM-NHL_E3_ligases"/>
</dbReference>
<dbReference type="SUPFAM" id="SSF101898">
    <property type="entry name" value="NHL repeat"/>
    <property type="match status" value="1"/>
</dbReference>
<dbReference type="OrthoDB" id="10012185at2759"/>
<dbReference type="EMBL" id="CAJNOR010001634">
    <property type="protein sequence ID" value="CAF1175904.1"/>
    <property type="molecule type" value="Genomic_DNA"/>
</dbReference>
<feature type="transmembrane region" description="Helical" evidence="1">
    <location>
        <begin position="45"/>
        <end position="69"/>
    </location>
</feature>
<dbReference type="InterPro" id="IPR011042">
    <property type="entry name" value="6-blade_b-propeller_TolB-like"/>
</dbReference>